<organism evidence="2 3">
    <name type="scientific">Caldibacillus debilis</name>
    <dbReference type="NCBI Taxonomy" id="301148"/>
    <lineage>
        <taxon>Bacteria</taxon>
        <taxon>Bacillati</taxon>
        <taxon>Bacillota</taxon>
        <taxon>Bacilli</taxon>
        <taxon>Bacillales</taxon>
        <taxon>Bacillaceae</taxon>
        <taxon>Caldibacillus</taxon>
    </lineage>
</organism>
<dbReference type="STRING" id="301148.B4135_0738"/>
<evidence type="ECO:0000313" key="2">
    <source>
        <dbReference type="EMBL" id="KYD19839.1"/>
    </source>
</evidence>
<evidence type="ECO:0000313" key="3">
    <source>
        <dbReference type="Proteomes" id="UP000075683"/>
    </source>
</evidence>
<accession>A0A150M6W4</accession>
<proteinExistence type="predicted"/>
<evidence type="ECO:0000256" key="1">
    <source>
        <dbReference type="SAM" id="MobiDB-lite"/>
    </source>
</evidence>
<protein>
    <submittedName>
        <fullName evidence="2">Uncharacterized protein</fullName>
    </submittedName>
</protein>
<comment type="caution">
    <text evidence="2">The sequence shown here is derived from an EMBL/GenBank/DDBJ whole genome shotgun (WGS) entry which is preliminary data.</text>
</comment>
<gene>
    <name evidence="2" type="ORF">B4135_0738</name>
</gene>
<feature type="region of interest" description="Disordered" evidence="1">
    <location>
        <begin position="1"/>
        <end position="20"/>
    </location>
</feature>
<name>A0A150M6W4_9BACI</name>
<dbReference type="EMBL" id="LQYT01000037">
    <property type="protein sequence ID" value="KYD19839.1"/>
    <property type="molecule type" value="Genomic_DNA"/>
</dbReference>
<dbReference type="Proteomes" id="UP000075683">
    <property type="component" value="Unassembled WGS sequence"/>
</dbReference>
<dbReference type="AlphaFoldDB" id="A0A150M6W4"/>
<sequence>MPENRRCEKGADAKISGEGGLNRTAAGIRKILHHPAAGHRPAFLRKNPPLSRIDF</sequence>
<feature type="compositionally biased region" description="Basic and acidic residues" evidence="1">
    <location>
        <begin position="1"/>
        <end position="12"/>
    </location>
</feature>
<reference evidence="2 3" key="1">
    <citation type="submission" date="2016-01" db="EMBL/GenBank/DDBJ databases">
        <title>Draft Genome Sequences of Seven Thermophilic Sporeformers Isolated from Foods.</title>
        <authorList>
            <person name="Berendsen E.M."/>
            <person name="Wells-Bennik M.H."/>
            <person name="Krawcyk A.O."/>
            <person name="De Jong A."/>
            <person name="Holsappel S."/>
            <person name="Eijlander R.T."/>
            <person name="Kuipers O.P."/>
        </authorList>
    </citation>
    <scope>NUCLEOTIDE SEQUENCE [LARGE SCALE GENOMIC DNA]</scope>
    <source>
        <strain evidence="2 3">B4135</strain>
    </source>
</reference>